<evidence type="ECO:0000313" key="7">
    <source>
        <dbReference type="RefSeq" id="XP_056699754.1"/>
    </source>
</evidence>
<dbReference type="OrthoDB" id="1607513at2759"/>
<sequence>MPRVGYQDGSVDQIEQFGILLSVFCENIPRYMALRFTCIIAGSLHDLDLYLEEPVLPQMYNFIVLHWWKENGFKYPQLSWMACNFLAIPLSVVTHSDAYYTERREANWRLLSFKPELINALKCTRSWKFGYVRSNISCSEAQLNFYETVMRS</sequence>
<reference evidence="2" key="1">
    <citation type="journal article" date="2021" name="Nat. Commun.">
        <title>Genomic analyses provide insights into spinach domestication and the genetic basis of agronomic traits.</title>
        <authorList>
            <person name="Cai X."/>
            <person name="Sun X."/>
            <person name="Xu C."/>
            <person name="Sun H."/>
            <person name="Wang X."/>
            <person name="Ge C."/>
            <person name="Zhang Z."/>
            <person name="Wang Q."/>
            <person name="Fei Z."/>
            <person name="Jiao C."/>
            <person name="Wang Q."/>
        </authorList>
    </citation>
    <scope>NUCLEOTIDE SEQUENCE [LARGE SCALE GENOMIC DNA]</scope>
    <source>
        <strain evidence="2">cv. Varoflay</strain>
    </source>
</reference>
<dbReference type="PANTHER" id="PTHR23272:SF135">
    <property type="entry name" value="ZINC FINGER BED DOMAIN-CONTAINING PROTEIN DAYSLEEPER-LIKE"/>
    <property type="match status" value="1"/>
</dbReference>
<dbReference type="RefSeq" id="XP_021839620.1">
    <property type="nucleotide sequence ID" value="XM_021983928.1"/>
</dbReference>
<name>A0A9R0JM12_SPIOL</name>
<dbReference type="InterPro" id="IPR008906">
    <property type="entry name" value="HATC_C_dom"/>
</dbReference>
<dbReference type="KEGG" id="soe:110779410"/>
<dbReference type="GeneID" id="110779410"/>
<gene>
    <name evidence="3 4 5 6 7 8 9" type="primary">LOC110779410</name>
</gene>
<dbReference type="Proteomes" id="UP000813463">
    <property type="component" value="Chromosome 4"/>
</dbReference>
<evidence type="ECO:0000313" key="6">
    <source>
        <dbReference type="RefSeq" id="XP_021839621.1"/>
    </source>
</evidence>
<organism evidence="2 4">
    <name type="scientific">Spinacia oleracea</name>
    <name type="common">Spinach</name>
    <dbReference type="NCBI Taxonomy" id="3562"/>
    <lineage>
        <taxon>Eukaryota</taxon>
        <taxon>Viridiplantae</taxon>
        <taxon>Streptophyta</taxon>
        <taxon>Embryophyta</taxon>
        <taxon>Tracheophyta</taxon>
        <taxon>Spermatophyta</taxon>
        <taxon>Magnoliopsida</taxon>
        <taxon>eudicotyledons</taxon>
        <taxon>Gunneridae</taxon>
        <taxon>Pentapetalae</taxon>
        <taxon>Caryophyllales</taxon>
        <taxon>Chenopodiaceae</taxon>
        <taxon>Chenopodioideae</taxon>
        <taxon>Anserineae</taxon>
        <taxon>Spinacia</taxon>
    </lineage>
</organism>
<dbReference type="RefSeq" id="XP_021839617.1">
    <property type="nucleotide sequence ID" value="XM_021983925.1"/>
</dbReference>
<keyword evidence="2" id="KW-1185">Reference proteome</keyword>
<dbReference type="RefSeq" id="XP_056699755.1">
    <property type="nucleotide sequence ID" value="XM_056843777.1"/>
</dbReference>
<evidence type="ECO:0000313" key="2">
    <source>
        <dbReference type="Proteomes" id="UP000813463"/>
    </source>
</evidence>
<dbReference type="RefSeq" id="XP_056699756.1">
    <property type="nucleotide sequence ID" value="XM_056843778.1"/>
</dbReference>
<dbReference type="RefSeq" id="XP_021839619.1">
    <property type="nucleotide sequence ID" value="XM_021983927.1"/>
</dbReference>
<dbReference type="AlphaFoldDB" id="A0A9R0JM12"/>
<proteinExistence type="predicted"/>
<evidence type="ECO:0000313" key="8">
    <source>
        <dbReference type="RefSeq" id="XP_056699755.1"/>
    </source>
</evidence>
<dbReference type="InterPro" id="IPR012337">
    <property type="entry name" value="RNaseH-like_sf"/>
</dbReference>
<evidence type="ECO:0000259" key="1">
    <source>
        <dbReference type="Pfam" id="PF05699"/>
    </source>
</evidence>
<dbReference type="Pfam" id="PF05699">
    <property type="entry name" value="Dimer_Tnp_hAT"/>
    <property type="match status" value="1"/>
</dbReference>
<feature type="domain" description="HAT C-terminal dimerisation" evidence="1">
    <location>
        <begin position="46"/>
        <end position="127"/>
    </location>
</feature>
<dbReference type="SUPFAM" id="SSF53098">
    <property type="entry name" value="Ribonuclease H-like"/>
    <property type="match status" value="1"/>
</dbReference>
<dbReference type="RefSeq" id="XP_021839621.1">
    <property type="nucleotide sequence ID" value="XM_021983929.1"/>
</dbReference>
<dbReference type="RefSeq" id="XP_056699754.1">
    <property type="nucleotide sequence ID" value="XM_056843776.1"/>
</dbReference>
<evidence type="ECO:0000313" key="5">
    <source>
        <dbReference type="RefSeq" id="XP_021839620.1"/>
    </source>
</evidence>
<reference evidence="3 4" key="2">
    <citation type="submission" date="2025-04" db="UniProtKB">
        <authorList>
            <consortium name="RefSeq"/>
        </authorList>
    </citation>
    <scope>IDENTIFICATION</scope>
    <source>
        <tissue evidence="7 8">Leaf</tissue>
    </source>
</reference>
<evidence type="ECO:0000313" key="9">
    <source>
        <dbReference type="RefSeq" id="XP_056699756.1"/>
    </source>
</evidence>
<dbReference type="PANTHER" id="PTHR23272">
    <property type="entry name" value="BED FINGER-RELATED"/>
    <property type="match status" value="1"/>
</dbReference>
<accession>A0A9R0JM12</accession>
<protein>
    <submittedName>
        <fullName evidence="3 4 7 8">Zinc finger BED domain-containing protein DAYSLEEPER-like</fullName>
    </submittedName>
</protein>
<evidence type="ECO:0000313" key="3">
    <source>
        <dbReference type="RefSeq" id="XP_021839617.1"/>
    </source>
</evidence>
<dbReference type="GO" id="GO:0046983">
    <property type="term" value="F:protein dimerization activity"/>
    <property type="evidence" value="ECO:0007669"/>
    <property type="project" value="InterPro"/>
</dbReference>
<evidence type="ECO:0000313" key="4">
    <source>
        <dbReference type="RefSeq" id="XP_021839619.1"/>
    </source>
</evidence>